<dbReference type="AlphaFoldDB" id="A0A1A7W3M5"/>
<dbReference type="Proteomes" id="UP000182128">
    <property type="component" value="Unassembled WGS sequence"/>
</dbReference>
<dbReference type="VEuPathDB" id="PlasmoDB:PKNH_1307800"/>
<evidence type="ECO:0008006" key="5">
    <source>
        <dbReference type="Google" id="ProtNLM"/>
    </source>
</evidence>
<dbReference type="EMBL" id="CWHR02000018">
    <property type="protein sequence ID" value="SBO28590.1"/>
    <property type="molecule type" value="Genomic_DNA"/>
</dbReference>
<evidence type="ECO:0000313" key="2">
    <source>
        <dbReference type="EMBL" id="SBO28590.1"/>
    </source>
</evidence>
<proteinExistence type="predicted"/>
<dbReference type="Proteomes" id="UP000182142">
    <property type="component" value="Unassembled WGS sequence"/>
</dbReference>
<sequence>MNMACKNLLPQSKFLPLRMVVRRRVGDISRNGFVQSTSGATTYDPLESKRGNTFFCQEKRSYSIYTQNELIRRSDGRSTKNESSYEREHKCDELTIHNDTYSETHKVELHGKILSDLISLRRMQNRDCEKLKLISQYIFRNINLYSLYEIADILKCTNYFSIILKKEDLHKLVKRLKILTFNKKEEEKVMYEIIPNLLRIKVAREYQDKALICTLTTFINDLLRFWLILPRSDMSIPTPSYISYVYFVKEVQLIILNQFCSWLDKKYVDNSVFTFLQSFQSSVGRKNRHLDYLFVKEVSEILLKLNCKIRALNTYNYSVPIFVKDFYLIVECIGNNDTFQGTLTLTPYFSERYELFKKLGFKVLHLYKQLLPSDAEDKLNYVKQSLYSIIK</sequence>
<protein>
    <recommendedName>
        <fullName evidence="5">RAP protein</fullName>
    </recommendedName>
</protein>
<evidence type="ECO:0000313" key="1">
    <source>
        <dbReference type="EMBL" id="SBO25797.1"/>
    </source>
</evidence>
<name>A0A1A7W3M5_PLAKH</name>
<dbReference type="EMBL" id="CWHQ02000016">
    <property type="protein sequence ID" value="SBO25797.1"/>
    <property type="molecule type" value="Genomic_DNA"/>
</dbReference>
<accession>A0A1A7W3M5</accession>
<dbReference type="OrthoDB" id="370994at2759"/>
<reference evidence="3 4" key="2">
    <citation type="submission" date="2016-05" db="EMBL/GenBank/DDBJ databases">
        <authorList>
            <person name="Sharaf H."/>
        </authorList>
    </citation>
    <scope>NUCLEOTIDE SEQUENCE [LARGE SCALE GENOMIC DNA]</scope>
    <source>
        <strain evidence="3 4">H</strain>
    </source>
</reference>
<evidence type="ECO:0000313" key="4">
    <source>
        <dbReference type="Proteomes" id="UP000182142"/>
    </source>
</evidence>
<evidence type="ECO:0000313" key="3">
    <source>
        <dbReference type="Proteomes" id="UP000182128"/>
    </source>
</evidence>
<reference evidence="2" key="1">
    <citation type="submission" date="2016-05" db="EMBL/GenBank/DDBJ databases">
        <authorList>
            <person name="Lavstsen T."/>
            <person name="Jespersen J.S."/>
        </authorList>
    </citation>
    <scope>NUCLEOTIDE SEQUENCE [LARGE SCALE GENOMIC DNA]</scope>
</reference>
<organism evidence="2 4">
    <name type="scientific">Plasmodium knowlesi (strain H)</name>
    <dbReference type="NCBI Taxonomy" id="5851"/>
    <lineage>
        <taxon>Eukaryota</taxon>
        <taxon>Sar</taxon>
        <taxon>Alveolata</taxon>
        <taxon>Apicomplexa</taxon>
        <taxon>Aconoidasida</taxon>
        <taxon>Haemosporida</taxon>
        <taxon>Plasmodiidae</taxon>
        <taxon>Plasmodium</taxon>
        <taxon>Plasmodium (Plasmodium)</taxon>
    </lineage>
</organism>
<gene>
    <name evidence="1" type="ORF">PKNA1_C2_1307800</name>
    <name evidence="2" type="ORF">PKNA1_H1_1307800</name>
</gene>